<comment type="caution">
    <text evidence="3">The sequence shown here is derived from an EMBL/GenBank/DDBJ whole genome shotgun (WGS) entry which is preliminary data.</text>
</comment>
<keyword evidence="4" id="KW-1185">Reference proteome</keyword>
<feature type="compositionally biased region" description="Basic and acidic residues" evidence="1">
    <location>
        <begin position="1215"/>
        <end position="1227"/>
    </location>
</feature>
<dbReference type="PANTHER" id="PTHR12526:SF630">
    <property type="entry name" value="GLYCOSYLTRANSFERASE"/>
    <property type="match status" value="1"/>
</dbReference>
<dbReference type="SUPFAM" id="SSF53756">
    <property type="entry name" value="UDP-Glycosyltransferase/glycogen phosphorylase"/>
    <property type="match status" value="1"/>
</dbReference>
<reference evidence="3" key="1">
    <citation type="submission" date="2023-06" db="EMBL/GenBank/DDBJ databases">
        <title>Genome-scale phylogeny and comparative genomics of the fungal order Sordariales.</title>
        <authorList>
            <consortium name="Lawrence Berkeley National Laboratory"/>
            <person name="Hensen N."/>
            <person name="Bonometti L."/>
            <person name="Westerberg I."/>
            <person name="Brannstrom I.O."/>
            <person name="Guillou S."/>
            <person name="Cros-Aarteil S."/>
            <person name="Calhoun S."/>
            <person name="Haridas S."/>
            <person name="Kuo A."/>
            <person name="Mondo S."/>
            <person name="Pangilinan J."/>
            <person name="Riley R."/>
            <person name="LaButti K."/>
            <person name="Andreopoulos B."/>
            <person name="Lipzen A."/>
            <person name="Chen C."/>
            <person name="Yanf M."/>
            <person name="Daum C."/>
            <person name="Ng V."/>
            <person name="Clum A."/>
            <person name="Steindorff A."/>
            <person name="Ohm R."/>
            <person name="Martin F."/>
            <person name="Silar P."/>
            <person name="Natvig D."/>
            <person name="Lalanne C."/>
            <person name="Gautier V."/>
            <person name="Ament-velasquez S.L."/>
            <person name="Kruys A."/>
            <person name="Hutchinson M.I."/>
            <person name="Powell A.J."/>
            <person name="Barry K."/>
            <person name="Miller A.N."/>
            <person name="Grigoriev I.V."/>
            <person name="Debuchy R."/>
            <person name="Gladieux P."/>
            <person name="Thoren M.H."/>
            <person name="Johannesson H."/>
        </authorList>
    </citation>
    <scope>NUCLEOTIDE SEQUENCE</scope>
    <source>
        <strain evidence="3">SMH2392-1A</strain>
    </source>
</reference>
<evidence type="ECO:0000256" key="1">
    <source>
        <dbReference type="SAM" id="MobiDB-lite"/>
    </source>
</evidence>
<dbReference type="PANTHER" id="PTHR12526">
    <property type="entry name" value="GLYCOSYLTRANSFERASE"/>
    <property type="match status" value="1"/>
</dbReference>
<feature type="region of interest" description="Disordered" evidence="1">
    <location>
        <begin position="1213"/>
        <end position="1259"/>
    </location>
</feature>
<name>A0AA40A6S1_9PEZI</name>
<dbReference type="GeneID" id="85330074"/>
<feature type="transmembrane region" description="Helical" evidence="2">
    <location>
        <begin position="6"/>
        <end position="28"/>
    </location>
</feature>
<gene>
    <name evidence="3" type="ORF">B0T26DRAFT_787683</name>
</gene>
<protein>
    <recommendedName>
        <fullName evidence="5">Glycosyl transferase family 1 domain-containing protein</fullName>
    </recommendedName>
</protein>
<dbReference type="EMBL" id="JAUIRO010000006">
    <property type="protein sequence ID" value="KAK0710262.1"/>
    <property type="molecule type" value="Genomic_DNA"/>
</dbReference>
<keyword evidence="2" id="KW-0472">Membrane</keyword>
<organism evidence="3 4">
    <name type="scientific">Lasiosphaeria miniovina</name>
    <dbReference type="NCBI Taxonomy" id="1954250"/>
    <lineage>
        <taxon>Eukaryota</taxon>
        <taxon>Fungi</taxon>
        <taxon>Dikarya</taxon>
        <taxon>Ascomycota</taxon>
        <taxon>Pezizomycotina</taxon>
        <taxon>Sordariomycetes</taxon>
        <taxon>Sordariomycetidae</taxon>
        <taxon>Sordariales</taxon>
        <taxon>Lasiosphaeriaceae</taxon>
        <taxon>Lasiosphaeria</taxon>
    </lineage>
</organism>
<evidence type="ECO:0000313" key="4">
    <source>
        <dbReference type="Proteomes" id="UP001172101"/>
    </source>
</evidence>
<dbReference type="Gene3D" id="3.40.50.2000">
    <property type="entry name" value="Glycogen Phosphorylase B"/>
    <property type="match status" value="1"/>
</dbReference>
<dbReference type="AlphaFoldDB" id="A0AA40A6S1"/>
<accession>A0AA40A6S1</accession>
<evidence type="ECO:0008006" key="5">
    <source>
        <dbReference type="Google" id="ProtNLM"/>
    </source>
</evidence>
<evidence type="ECO:0000256" key="2">
    <source>
        <dbReference type="SAM" id="Phobius"/>
    </source>
</evidence>
<sequence>MFNNVLALDISAVLAAVLTSVWVIFDFLEAAERITALLKRSLECPSAYLRAATWSTILLDLALEAWLTDMINHGHDGTSSFCTWDDGVLHITAGFLEEAETTSTLYEYLLYHSTRALLKYGNAHAIQSEHFVSGTEDLSKRIDFELAARRTFLKVLRHLCLDVDVDSCWEDLPPATRRAILCRVAGRHVSLCMEFSRWMEAAQIDRQTIDFHLDLALGIYQRTLQRPHAPITESLSRFSLYSDPEVVKPFAKPDAKESIFWRMTSFLIHVPITTKVCWLIKNAWVDILIIYHRSTLAHISRLARKGASRVLKKNIIVVELPRRVVTGFVSRNDQGTLTLNIFPGRIDTPPPNEQPLSIAVYDEHLRLKSRTDAVGTIDRICTYEYDDNYARRWPRYKQVVQGSTSIRYHYDGIGRISHSTLTLASDTFVFQYGYKGSPARGDSPAKWTKCDWVPSDRVCCVIRFVNGKTYITTWEFLHRRDPIINSYLHEGDIKTVVTNVPRVFDQEDALLIRPTNVNFDDDDLLVHHRPRDLQLAASATNKASFVSRLNPLGWPYGLQKARYRRNHWLTAGNVDAVTACWMDEVILREEPLLKGYWRARDLGRLGKAKKALDDNIEQIVAAIEIEREVSEMCLLPIKAADLYVIGQSKDANQITNRPQDCYLDTDNQAPGGVSNYRRDLINGHIEKSVQSLKLLPLWGVDGKTPNHGVIDNLLQSQVDDKIRITDTRRDIIKTFVPLIKLFVRGARTKAPSRTELQQYSQVFIALSNYFENKDYNTTWQSKEVMGAWVEAWLTPYHNTNVREPATSFDVERPSMNDFQDALAIYSSYFFIFSVEVPEDCPRYRRGVTFGIWDHAILWRECCLNISPAQSSLSIPVQSMLLAGIGLATRLAYFHADVILPCTSVFNPIWEAELGTDSGRLIHRNQFSRKIDPIVNGISDMESFRPTDKVESNKPTVVMLSNVQFIKDIKTALIAADIIVNKFGFCEYKLLIYGAQDRQPAYAIEMSKLVTAYNLSDHVSLAGFASSQEVLRSAWLFMNSSISEGLPLAIGEAALAGVPIVATEVGSTALVLTDPDDESLRYGEVVPPNDPMALARAQISILAMVGPWSRFTRDGPAFAASRASRHAVVLPDSITAADVEWLTRRMYERADDRRRLGLRARDVVLRSFHGNRYLREHEQMYWIQWHMAKMRADGSLSHGARGLRYVRSQPMLRYSRGSEGKANEEHSQSKRKHLRWQDFPTQEKRVGKKLRKKHRDELAS</sequence>
<evidence type="ECO:0000313" key="3">
    <source>
        <dbReference type="EMBL" id="KAK0710262.1"/>
    </source>
</evidence>
<dbReference type="Proteomes" id="UP001172101">
    <property type="component" value="Unassembled WGS sequence"/>
</dbReference>
<dbReference type="RefSeq" id="XP_060293566.1">
    <property type="nucleotide sequence ID" value="XM_060446804.1"/>
</dbReference>
<dbReference type="Pfam" id="PF13692">
    <property type="entry name" value="Glyco_trans_1_4"/>
    <property type="match status" value="1"/>
</dbReference>
<keyword evidence="2" id="KW-1133">Transmembrane helix</keyword>
<keyword evidence="2" id="KW-0812">Transmembrane</keyword>
<proteinExistence type="predicted"/>